<protein>
    <recommendedName>
        <fullName evidence="2">Reverse transcriptase domain-containing protein</fullName>
    </recommendedName>
</protein>
<dbReference type="Gene3D" id="3.30.70.270">
    <property type="match status" value="1"/>
</dbReference>
<dbReference type="InParanoid" id="A0A2J7PB99"/>
<evidence type="ECO:0000259" key="2">
    <source>
        <dbReference type="PROSITE" id="PS50878"/>
    </source>
</evidence>
<proteinExistence type="predicted"/>
<feature type="compositionally biased region" description="Acidic residues" evidence="1">
    <location>
        <begin position="45"/>
        <end position="66"/>
    </location>
</feature>
<feature type="domain" description="Reverse transcriptase" evidence="2">
    <location>
        <begin position="114"/>
        <end position="371"/>
    </location>
</feature>
<dbReference type="InterPro" id="IPR043128">
    <property type="entry name" value="Rev_trsase/Diguanyl_cyclase"/>
</dbReference>
<dbReference type="Proteomes" id="UP000235965">
    <property type="component" value="Unassembled WGS sequence"/>
</dbReference>
<name>A0A2J7PB99_9NEOP</name>
<dbReference type="EMBL" id="NEVH01027196">
    <property type="protein sequence ID" value="PNF13598.1"/>
    <property type="molecule type" value="Genomic_DNA"/>
</dbReference>
<dbReference type="Pfam" id="PF00078">
    <property type="entry name" value="RVT_1"/>
    <property type="match status" value="1"/>
</dbReference>
<reference evidence="3 4" key="1">
    <citation type="submission" date="2017-12" db="EMBL/GenBank/DDBJ databases">
        <title>Hemimetabolous genomes reveal molecular basis of termite eusociality.</title>
        <authorList>
            <person name="Harrison M.C."/>
            <person name="Jongepier E."/>
            <person name="Robertson H.M."/>
            <person name="Arning N."/>
            <person name="Bitard-Feildel T."/>
            <person name="Chao H."/>
            <person name="Childers C.P."/>
            <person name="Dinh H."/>
            <person name="Doddapaneni H."/>
            <person name="Dugan S."/>
            <person name="Gowin J."/>
            <person name="Greiner C."/>
            <person name="Han Y."/>
            <person name="Hu H."/>
            <person name="Hughes D.S.T."/>
            <person name="Huylmans A.-K."/>
            <person name="Kemena C."/>
            <person name="Kremer L.P.M."/>
            <person name="Lee S.L."/>
            <person name="Lopez-Ezquerra A."/>
            <person name="Mallet L."/>
            <person name="Monroy-Kuhn J.M."/>
            <person name="Moser A."/>
            <person name="Murali S.C."/>
            <person name="Muzny D.M."/>
            <person name="Otani S."/>
            <person name="Piulachs M.-D."/>
            <person name="Poelchau M."/>
            <person name="Qu J."/>
            <person name="Schaub F."/>
            <person name="Wada-Katsumata A."/>
            <person name="Worley K.C."/>
            <person name="Xie Q."/>
            <person name="Ylla G."/>
            <person name="Poulsen M."/>
            <person name="Gibbs R.A."/>
            <person name="Schal C."/>
            <person name="Richards S."/>
            <person name="Belles X."/>
            <person name="Korb J."/>
            <person name="Bornberg-Bauer E."/>
        </authorList>
    </citation>
    <scope>NUCLEOTIDE SEQUENCE [LARGE SCALE GENOMIC DNA]</scope>
    <source>
        <tissue evidence="3">Whole body</tissue>
    </source>
</reference>
<keyword evidence="4" id="KW-1185">Reference proteome</keyword>
<organism evidence="3 4">
    <name type="scientific">Cryptotermes secundus</name>
    <dbReference type="NCBI Taxonomy" id="105785"/>
    <lineage>
        <taxon>Eukaryota</taxon>
        <taxon>Metazoa</taxon>
        <taxon>Ecdysozoa</taxon>
        <taxon>Arthropoda</taxon>
        <taxon>Hexapoda</taxon>
        <taxon>Insecta</taxon>
        <taxon>Pterygota</taxon>
        <taxon>Neoptera</taxon>
        <taxon>Polyneoptera</taxon>
        <taxon>Dictyoptera</taxon>
        <taxon>Blattodea</taxon>
        <taxon>Blattoidea</taxon>
        <taxon>Termitoidae</taxon>
        <taxon>Kalotermitidae</taxon>
        <taxon>Cryptotermitinae</taxon>
        <taxon>Cryptotermes</taxon>
    </lineage>
</organism>
<accession>A0A2J7PB99</accession>
<comment type="caution">
    <text evidence="3">The sequence shown here is derived from an EMBL/GenBank/DDBJ whole genome shotgun (WGS) entry which is preliminary data.</text>
</comment>
<evidence type="ECO:0000313" key="3">
    <source>
        <dbReference type="EMBL" id="PNF13598.1"/>
    </source>
</evidence>
<evidence type="ECO:0000256" key="1">
    <source>
        <dbReference type="SAM" id="MobiDB-lite"/>
    </source>
</evidence>
<dbReference type="AlphaFoldDB" id="A0A2J7PB99"/>
<dbReference type="CDD" id="cd01650">
    <property type="entry name" value="RT_nLTR_like"/>
    <property type="match status" value="1"/>
</dbReference>
<sequence>MKEGFKPKTEFIRDKKGLLINNKTEIMNTWKEYFEQLLNQNQNMEDNEDNEEENTDDGEGEEEEIIEPPTKEEVEEALKEQKLNKAPGGDNIPAELLKAGGQEGIIALHRIINKVWEEEKIPEDWGKSIICPIYKKVDKLTCSNYRGISLLPTAYTILTRILKERLDPYIEKIIGEYQSGFRPNRSTIDNLFILRQITEKCWEFNTDIYLRFIDFKQAYDTIIRKKLRMIMSTFGIPTKLSRIINLTMTETISQVKIQNQLTECFKTNQGLKQGDSLAPSLFNLVLEYIVRKCNVDTRNTTAYKQTQIMAYADDIIIVSRSLRAVKETYKEIKTIAKTTGLEENVNKTKMLIQSRRNPRQTGEINMEGDGI</sequence>
<dbReference type="InterPro" id="IPR000477">
    <property type="entry name" value="RT_dom"/>
</dbReference>
<dbReference type="InterPro" id="IPR043502">
    <property type="entry name" value="DNA/RNA_pol_sf"/>
</dbReference>
<dbReference type="PROSITE" id="PS50878">
    <property type="entry name" value="RT_POL"/>
    <property type="match status" value="1"/>
</dbReference>
<dbReference type="STRING" id="105785.A0A2J7PB99"/>
<dbReference type="PANTHER" id="PTHR19446">
    <property type="entry name" value="REVERSE TRANSCRIPTASES"/>
    <property type="match status" value="1"/>
</dbReference>
<feature type="region of interest" description="Disordered" evidence="1">
    <location>
        <begin position="37"/>
        <end position="67"/>
    </location>
</feature>
<dbReference type="GO" id="GO:0071897">
    <property type="term" value="P:DNA biosynthetic process"/>
    <property type="evidence" value="ECO:0007669"/>
    <property type="project" value="UniProtKB-ARBA"/>
</dbReference>
<gene>
    <name evidence="3" type="ORF">B7P43_G17990</name>
</gene>
<evidence type="ECO:0000313" key="4">
    <source>
        <dbReference type="Proteomes" id="UP000235965"/>
    </source>
</evidence>
<dbReference type="SUPFAM" id="SSF56672">
    <property type="entry name" value="DNA/RNA polymerases"/>
    <property type="match status" value="1"/>
</dbReference>